<reference evidence="4 5" key="1">
    <citation type="submission" date="2016-10" db="EMBL/GenBank/DDBJ databases">
        <authorList>
            <person name="de Groot N.N."/>
        </authorList>
    </citation>
    <scope>NUCLEOTIDE SEQUENCE [LARGE SCALE GENOMIC DNA]</scope>
    <source>
        <strain evidence="4 5">MAR_2009_71</strain>
    </source>
</reference>
<dbReference type="InterPro" id="IPR002481">
    <property type="entry name" value="FUR"/>
</dbReference>
<evidence type="ECO:0000313" key="5">
    <source>
        <dbReference type="Proteomes" id="UP000183038"/>
    </source>
</evidence>
<evidence type="ECO:0000313" key="4">
    <source>
        <dbReference type="EMBL" id="SEB83984.1"/>
    </source>
</evidence>
<keyword evidence="1" id="KW-0862">Zinc</keyword>
<evidence type="ECO:0000256" key="1">
    <source>
        <dbReference type="PIRSR" id="PIRSR602481-1"/>
    </source>
</evidence>
<dbReference type="GeneID" id="90591638"/>
<dbReference type="SUPFAM" id="SSF46785">
    <property type="entry name" value="Winged helix' DNA-binding domain"/>
    <property type="match status" value="1"/>
</dbReference>
<dbReference type="InterPro" id="IPR036390">
    <property type="entry name" value="WH_DNA-bd_sf"/>
</dbReference>
<dbReference type="GO" id="GO:1900376">
    <property type="term" value="P:regulation of secondary metabolite biosynthetic process"/>
    <property type="evidence" value="ECO:0007669"/>
    <property type="project" value="TreeGrafter"/>
</dbReference>
<feature type="binding site" evidence="2">
    <location>
        <position position="114"/>
    </location>
    <ligand>
        <name>Fe cation</name>
        <dbReference type="ChEBI" id="CHEBI:24875"/>
    </ligand>
</feature>
<keyword evidence="6" id="KW-1185">Reference proteome</keyword>
<dbReference type="RefSeq" id="WP_074671855.1">
    <property type="nucleotide sequence ID" value="NZ_FNTB01000001.1"/>
</dbReference>
<dbReference type="PANTHER" id="PTHR33202">
    <property type="entry name" value="ZINC UPTAKE REGULATION PROTEIN"/>
    <property type="match status" value="1"/>
</dbReference>
<evidence type="ECO:0000313" key="6">
    <source>
        <dbReference type="Proteomes" id="UP000199574"/>
    </source>
</evidence>
<evidence type="ECO:0000313" key="3">
    <source>
        <dbReference type="EMBL" id="SDT14294.1"/>
    </source>
</evidence>
<feature type="binding site" evidence="1">
    <location>
        <position position="88"/>
    </location>
    <ligand>
        <name>Zn(2+)</name>
        <dbReference type="ChEBI" id="CHEBI:29105"/>
    </ligand>
</feature>
<protein>
    <submittedName>
        <fullName evidence="4">Fur family transcriptional regulator, ferric uptake regulator</fullName>
    </submittedName>
</protein>
<dbReference type="GO" id="GO:0008270">
    <property type="term" value="F:zinc ion binding"/>
    <property type="evidence" value="ECO:0007669"/>
    <property type="project" value="TreeGrafter"/>
</dbReference>
<dbReference type="GO" id="GO:0000976">
    <property type="term" value="F:transcription cis-regulatory region binding"/>
    <property type="evidence" value="ECO:0007669"/>
    <property type="project" value="TreeGrafter"/>
</dbReference>
<evidence type="ECO:0000256" key="2">
    <source>
        <dbReference type="PIRSR" id="PIRSR602481-2"/>
    </source>
</evidence>
<proteinExistence type="predicted"/>
<comment type="cofactor">
    <cofactor evidence="2">
        <name>Mn(2+)</name>
        <dbReference type="ChEBI" id="CHEBI:29035"/>
    </cofactor>
    <cofactor evidence="2">
        <name>Fe(2+)</name>
        <dbReference type="ChEBI" id="CHEBI:29033"/>
    </cofactor>
    <text evidence="2">Binds 1 Mn(2+) or Fe(2+) ion per subunit.</text>
</comment>
<dbReference type="AlphaFoldDB" id="A0A1H4MMI3"/>
<comment type="cofactor">
    <cofactor evidence="1">
        <name>Zn(2+)</name>
        <dbReference type="ChEBI" id="CHEBI:29105"/>
    </cofactor>
    <text evidence="1">Binds 1 zinc ion per subunit.</text>
</comment>
<keyword evidence="1" id="KW-0479">Metal-binding</keyword>
<gene>
    <name evidence="4" type="ORF">SAMN05192540_1683</name>
    <name evidence="3" type="ORF">SAMN05192545_2863</name>
</gene>
<accession>A0A1H4MMI3</accession>
<dbReference type="Proteomes" id="UP000199574">
    <property type="component" value="Chromosome I"/>
</dbReference>
<dbReference type="EMBL" id="LT629754">
    <property type="protein sequence ID" value="SDT14294.1"/>
    <property type="molecule type" value="Genomic_DNA"/>
</dbReference>
<dbReference type="EMBL" id="FNTB01000001">
    <property type="protein sequence ID" value="SEB83984.1"/>
    <property type="molecule type" value="Genomic_DNA"/>
</dbReference>
<feature type="binding site" evidence="1">
    <location>
        <position position="91"/>
    </location>
    <ligand>
        <name>Zn(2+)</name>
        <dbReference type="ChEBI" id="CHEBI:29105"/>
    </ligand>
</feature>
<dbReference type="Proteomes" id="UP000183038">
    <property type="component" value="Unassembled WGS sequence"/>
</dbReference>
<organism evidence="4 5">
    <name type="scientific">Maribacter dokdonensis</name>
    <dbReference type="NCBI Taxonomy" id="320912"/>
    <lineage>
        <taxon>Bacteria</taxon>
        <taxon>Pseudomonadati</taxon>
        <taxon>Bacteroidota</taxon>
        <taxon>Flavobacteriia</taxon>
        <taxon>Flavobacteriales</taxon>
        <taxon>Flavobacteriaceae</taxon>
        <taxon>Maribacter</taxon>
    </lineage>
</organism>
<feature type="binding site" evidence="1">
    <location>
        <position position="125"/>
    </location>
    <ligand>
        <name>Zn(2+)</name>
        <dbReference type="ChEBI" id="CHEBI:29105"/>
    </ligand>
</feature>
<keyword evidence="2" id="KW-0408">Iron</keyword>
<dbReference type="GO" id="GO:0003700">
    <property type="term" value="F:DNA-binding transcription factor activity"/>
    <property type="evidence" value="ECO:0007669"/>
    <property type="project" value="InterPro"/>
</dbReference>
<dbReference type="Gene3D" id="1.10.10.10">
    <property type="entry name" value="Winged helix-like DNA-binding domain superfamily/Winged helix DNA-binding domain"/>
    <property type="match status" value="1"/>
</dbReference>
<dbReference type="PANTHER" id="PTHR33202:SF7">
    <property type="entry name" value="FERRIC UPTAKE REGULATION PROTEIN"/>
    <property type="match status" value="1"/>
</dbReference>
<feature type="binding site" evidence="1">
    <location>
        <position position="122"/>
    </location>
    <ligand>
        <name>Zn(2+)</name>
        <dbReference type="ChEBI" id="CHEBI:29105"/>
    </ligand>
</feature>
<dbReference type="GO" id="GO:0045892">
    <property type="term" value="P:negative regulation of DNA-templated transcription"/>
    <property type="evidence" value="ECO:0007669"/>
    <property type="project" value="TreeGrafter"/>
</dbReference>
<dbReference type="InterPro" id="IPR036388">
    <property type="entry name" value="WH-like_DNA-bd_sf"/>
</dbReference>
<reference evidence="3 6" key="2">
    <citation type="submission" date="2016-10" db="EMBL/GenBank/DDBJ databases">
        <authorList>
            <person name="Varghese N."/>
            <person name="Submissions S."/>
        </authorList>
    </citation>
    <scope>NUCLEOTIDE SEQUENCE [LARGE SCALE GENOMIC DNA]</scope>
    <source>
        <strain evidence="3 6">MAR_2009_60</strain>
    </source>
</reference>
<dbReference type="OrthoDB" id="594893at2"/>
<sequence length="128" mass="14491">MKRRKTPSKTEILQVLKSSGNALSHDMIQANIESDIDRATIYRVLNRFCEDGKVHKIVGDDGKQYFALCSNCGEEKQLHSHNHMHFRCLECGKVECLERDISVPLPDGYVAKVHNLIISGFCNNCSQI</sequence>
<dbReference type="Pfam" id="PF01475">
    <property type="entry name" value="FUR"/>
    <property type="match status" value="1"/>
</dbReference>
<name>A0A1H4MMI3_9FLAO</name>